<dbReference type="PANTHER" id="PTHR47064">
    <property type="entry name" value="PUTATIVE (AFU_ORTHOLOGUE AFUA_1G08990)-RELATED"/>
    <property type="match status" value="1"/>
</dbReference>
<dbReference type="Proteomes" id="UP000054279">
    <property type="component" value="Unassembled WGS sequence"/>
</dbReference>
<dbReference type="OrthoDB" id="423498at2759"/>
<dbReference type="SUPFAM" id="SSF63829">
    <property type="entry name" value="Calcium-dependent phosphotriesterase"/>
    <property type="match status" value="1"/>
</dbReference>
<dbReference type="PANTHER" id="PTHR47064:SF2">
    <property type="entry name" value="SMP-30_GLUCONOLACTONASE_LRE-LIKE REGION DOMAIN-CONTAINING PROTEIN-RELATED"/>
    <property type="match status" value="1"/>
</dbReference>
<dbReference type="InterPro" id="IPR052988">
    <property type="entry name" value="Oryzine_lactonohydrolase"/>
</dbReference>
<accession>A0A0C9T742</accession>
<dbReference type="AlphaFoldDB" id="A0A0C9T742"/>
<dbReference type="InterPro" id="IPR013658">
    <property type="entry name" value="SGL"/>
</dbReference>
<reference evidence="2 3" key="1">
    <citation type="submission" date="2014-06" db="EMBL/GenBank/DDBJ databases">
        <title>Evolutionary Origins and Diversification of the Mycorrhizal Mutualists.</title>
        <authorList>
            <consortium name="DOE Joint Genome Institute"/>
            <consortium name="Mycorrhizal Genomics Consortium"/>
            <person name="Kohler A."/>
            <person name="Kuo A."/>
            <person name="Nagy L.G."/>
            <person name="Floudas D."/>
            <person name="Copeland A."/>
            <person name="Barry K.W."/>
            <person name="Cichocki N."/>
            <person name="Veneault-Fourrey C."/>
            <person name="LaButti K."/>
            <person name="Lindquist E.A."/>
            <person name="Lipzen A."/>
            <person name="Lundell T."/>
            <person name="Morin E."/>
            <person name="Murat C."/>
            <person name="Riley R."/>
            <person name="Ohm R."/>
            <person name="Sun H."/>
            <person name="Tunlid A."/>
            <person name="Henrissat B."/>
            <person name="Grigoriev I.V."/>
            <person name="Hibbett D.S."/>
            <person name="Martin F."/>
        </authorList>
    </citation>
    <scope>NUCLEOTIDE SEQUENCE [LARGE SCALE GENOMIC DNA]</scope>
    <source>
        <strain evidence="2 3">SS14</strain>
    </source>
</reference>
<dbReference type="InterPro" id="IPR011042">
    <property type="entry name" value="6-blade_b-propeller_TolB-like"/>
</dbReference>
<organism evidence="2 3">
    <name type="scientific">Sphaerobolus stellatus (strain SS14)</name>
    <dbReference type="NCBI Taxonomy" id="990650"/>
    <lineage>
        <taxon>Eukaryota</taxon>
        <taxon>Fungi</taxon>
        <taxon>Dikarya</taxon>
        <taxon>Basidiomycota</taxon>
        <taxon>Agaricomycotina</taxon>
        <taxon>Agaricomycetes</taxon>
        <taxon>Phallomycetidae</taxon>
        <taxon>Geastrales</taxon>
        <taxon>Sphaerobolaceae</taxon>
        <taxon>Sphaerobolus</taxon>
    </lineage>
</organism>
<keyword evidence="3" id="KW-1185">Reference proteome</keyword>
<dbReference type="Pfam" id="PF08450">
    <property type="entry name" value="SGL"/>
    <property type="match status" value="2"/>
</dbReference>
<feature type="domain" description="SMP-30/Gluconolactonase/LRE-like region" evidence="1">
    <location>
        <begin position="149"/>
        <end position="240"/>
    </location>
</feature>
<protein>
    <recommendedName>
        <fullName evidence="1">SMP-30/Gluconolactonase/LRE-like region domain-containing protein</fullName>
    </recommendedName>
</protein>
<evidence type="ECO:0000313" key="3">
    <source>
        <dbReference type="Proteomes" id="UP000054279"/>
    </source>
</evidence>
<sequence length="366" mass="40265">MFHFAVLAPFDPTNATPSFFQVWYTRFLDILGSNASVRVIADHNVGEFPFVHEAPIWDPNMDRVFFASSTGTPGVDHPANNQVNVISLKDVKGSGPQNINFTMVPITPQLQMVNGGTYLGSNLLFATNGIGTSPSRLELVNPRPPFNSTAILDDFHGRQFNSMNDVKVNPMSRAIFFTDPEHGFLLGLSLPQRYRLFTYILLNQVYQLDPSTGAVRVVADQVDKCNGIAFSPDGKIVYMSHAEYKRPFPRLTCLSTDSGAAGTSFDPTQPATIYTFDVDPQTEQFRNRRVLAYIDTGIPDGIQVDSKGNVYASTGDGIQIYDPTGVLLGKIFIGTTSSSHIFAGPGRLVVLAGSKYSWWNLLLLPR</sequence>
<gene>
    <name evidence="2" type="ORF">M422DRAFT_39008</name>
</gene>
<name>A0A0C9T742_SPHS4</name>
<feature type="domain" description="SMP-30/Gluconolactonase/LRE-like region" evidence="1">
    <location>
        <begin position="268"/>
        <end position="346"/>
    </location>
</feature>
<dbReference type="EMBL" id="KN837457">
    <property type="protein sequence ID" value="KIJ24788.1"/>
    <property type="molecule type" value="Genomic_DNA"/>
</dbReference>
<dbReference type="HOGENOM" id="CLU_036110_1_2_1"/>
<dbReference type="Gene3D" id="2.120.10.30">
    <property type="entry name" value="TolB, C-terminal domain"/>
    <property type="match status" value="1"/>
</dbReference>
<evidence type="ECO:0000313" key="2">
    <source>
        <dbReference type="EMBL" id="KIJ24788.1"/>
    </source>
</evidence>
<evidence type="ECO:0000259" key="1">
    <source>
        <dbReference type="Pfam" id="PF08450"/>
    </source>
</evidence>
<proteinExistence type="predicted"/>